<reference evidence="2" key="1">
    <citation type="journal article" date="2023" name="G3 (Bethesda)">
        <title>Genome assembly and association tests identify interacting loci associated with vigor, precocity, and sex in interspecific pistachio rootstocks.</title>
        <authorList>
            <person name="Palmer W."/>
            <person name="Jacygrad E."/>
            <person name="Sagayaradj S."/>
            <person name="Cavanaugh K."/>
            <person name="Han R."/>
            <person name="Bertier L."/>
            <person name="Beede B."/>
            <person name="Kafkas S."/>
            <person name="Golino D."/>
            <person name="Preece J."/>
            <person name="Michelmore R."/>
        </authorList>
    </citation>
    <scope>NUCLEOTIDE SEQUENCE [LARGE SCALE GENOMIC DNA]</scope>
</reference>
<organism evidence="1 2">
    <name type="scientific">Pistacia atlantica</name>
    <dbReference type="NCBI Taxonomy" id="434234"/>
    <lineage>
        <taxon>Eukaryota</taxon>
        <taxon>Viridiplantae</taxon>
        <taxon>Streptophyta</taxon>
        <taxon>Embryophyta</taxon>
        <taxon>Tracheophyta</taxon>
        <taxon>Spermatophyta</taxon>
        <taxon>Magnoliopsida</taxon>
        <taxon>eudicotyledons</taxon>
        <taxon>Gunneridae</taxon>
        <taxon>Pentapetalae</taxon>
        <taxon>rosids</taxon>
        <taxon>malvids</taxon>
        <taxon>Sapindales</taxon>
        <taxon>Anacardiaceae</taxon>
        <taxon>Pistacia</taxon>
    </lineage>
</organism>
<keyword evidence="2" id="KW-1185">Reference proteome</keyword>
<comment type="caution">
    <text evidence="1">The sequence shown here is derived from an EMBL/GenBank/DDBJ whole genome shotgun (WGS) entry which is preliminary data.</text>
</comment>
<evidence type="ECO:0000313" key="1">
    <source>
        <dbReference type="EMBL" id="KAJ0075913.1"/>
    </source>
</evidence>
<accession>A0ACC0ZVC3</accession>
<dbReference type="Proteomes" id="UP001164250">
    <property type="component" value="Chromosome 15"/>
</dbReference>
<gene>
    <name evidence="1" type="ORF">Patl1_34258</name>
</gene>
<sequence>MASSSSTSTDSSLLSKLESCNSTTPIFSLFSSYLRPLSDLKNPHDKTLIRSLAKKFLSFLNKSLSILPKRISNANAHSKDEQLVSELFDVYRLCLNCLDLVSSQLAGKPYSIQLQRMRLLRCLEAWEKYEDTESEGVRVLEGLRSVDFDGKSCDAEFALVFVEVVVVMVKCAAMRQRKDGEVYRRVLGLVEEARHWFRVIDANAYEKLHRVLVSYLGKCTHFLVGELMHFNGNFVSEFCLATMTEYAKASMKNQIYKFSRWICASLFSLKENKHSVIIEIILCVLDSVASHCKVELGNGGIELVELVSYCANKCRATCTFFCGTVAGHLDNIAGDLPQVMTPVDLILRLYAAGLYFTNYGTGGDLTSSRGAKKEFAIRILLNDGDRLHKLATLLGSLGSYFSVCCKENCVSSRVEYEGSFSQICLPTNSNHEASTITLMHKNREDYMLSYLNALKFLCQPLAEQINSEKKEIVSEIETTPGHEQLCSIQDAFYQLSDAFLFWHRQVNSDVPYQHLFAFVAINGAICAPKEFYYTSERDKDGFDDNKTVLTVTVAAFILSIRTNCKMKVVFLLCDFKMAEIWSVDANFVFKSSRLIKNIIASEWIEPQGLKYVYASLYNIGVSLYKNKQVKENFVWYPFLKLLMHLLSAARIEYKINLLASKAFKLCCRASWTCVVLLCKLFMQKSEGSLHDLSEGAIVDFVNEACTRSAFLLEVLHQSGSHKMKKVIVESLENWSVAGNLFRVLPGPMPLVKNWVKIVCKLRENVDVEDVAPSLYSLLSSSGIVSKKTLGIILEQELHAYEEMNPLGPELCQRRQMKIISILLQNVYNTEDSGLQKSRILLKKARTLRAMGREFLKDCIHCLSEAISFMNDMYEDICRRETLLCHLLAVAYCLRALCTQEAEPNSKQVIKDIDSALNQWLSISVCSTNDECNIVTENTMLLLYNVGDLLSVKGCMEIHNVLYKLMIRFLKWKNVPLEKCLSIFWESRRLSHALCISPVNEGFLMNLAEQCGEISKSIDFWICCLKESQPLVVGFQQNLSLLFADICESPNQPYITIADVKEAAAELISSVSLPPRSVFLVGYLYYDLCERLTAKGQLFEALSYAKEAHRLRTQLFQEKFSYSSDRQVEKHEAGDLMQKLTYACKDFQVTRSITSQVWSFDVTSWNVDDCYLSPWNVLQCYLESTLQVGIVHELVGNGIEAESFLLWGKSISSLQSLPLFIVAFSSVLGKLYRKKQHWDLAEKELKSAKQILVESGKNFSCSKCRLMLEVTVDQQLGDLSRSLFDGATGNTSMERLSHAENIYKSALDKLNLSEWKNSISFPEGESSENTMEILTRDGSVAKMEGKKSRKLKNAPTTLLKDQSLIPESNSRITRSKYRSSQNQCVNGSIEVQAGLSKHTKGNTSSDFSNPLSQRESVLETKSCIVDTGCEATCICNKMKCWKCLRVEVIESGLLDNFVHIKWEFIRRRLSLRVLTGIGKCLGNRDQAHEAHEIISQSLSVLFSRNSFCHTHSSLPPTFLLDLIGKEYSGDVFAVERAAVLYNICWLSLKDYHSKKTRNICCDLSHIQLQKIVPWLMIAFVLCREVPILFQKVSRLLAVVFILSSSSKLFSLSSSCKVLSESHWASFFHQASLGTHLNYQFLSNISCRYKGQLLLDVESTHVTSSSHIGAETSNLLSFAPESMKDLEQFVKDFFVGLPCATVMCVTLLEGAYASLLQELLLFPSPVHAWMLLSRLNSKSQPIIVLLPVNTVLEEASDDDNNANFGFEELYESNDCGKHWHCPWGSTVVDDVAPAFQSILKESYLMSFPQDTERNRSLWWMQRKKLDHRLGELLRKVEGSWLGHWKYMFLGEWSNCKNLDKIHKKLARDLKIKCKVDVNESLLRVVLGGLKSGYKREENMAQLFSKKGCCIGTFGYYDNNNCRRSSKVSNGVDKLSELAFQLIDEALKELEAEESVKREPTILVLDCEVQMLPWENIPILRKEEVYRMPSVGSIFAALERIHHQEQVRKLVATFPKIDPLDAFYLLNPSGDLSYTQVKFEDWFRDQNLEGKAGSAPTAEELAVALKNHDLYIYFGHGSGMLNRFNVLMTLVFPFMPGSQYIKWHHVQKLEKCAATLLMGCSSGSLSLNGCYAPSGTPLSYLQAGSPVIFANLWDVTDKDIDRFAKAMLDGWLRERSNVSVDSDQSISVVEEHDPKNERGKGNKKQISRKKPPESSDNGTCKSGHDHRPKLGSFMGQARNACQLPFLIGASPVCYGVPTGIRRKTSL</sequence>
<dbReference type="EMBL" id="CM047910">
    <property type="protein sequence ID" value="KAJ0075913.1"/>
    <property type="molecule type" value="Genomic_DNA"/>
</dbReference>
<proteinExistence type="predicted"/>
<protein>
    <submittedName>
        <fullName evidence="1">Uncharacterized protein</fullName>
    </submittedName>
</protein>
<name>A0ACC0ZVC3_9ROSI</name>
<evidence type="ECO:0000313" key="2">
    <source>
        <dbReference type="Proteomes" id="UP001164250"/>
    </source>
</evidence>